<dbReference type="PROSITE" id="PS52016">
    <property type="entry name" value="TONB_DEPENDENT_REC_3"/>
    <property type="match status" value="1"/>
</dbReference>
<keyword evidence="1" id="KW-0998">Cell outer membrane</keyword>
<feature type="non-terminal residue" evidence="3">
    <location>
        <position position="566"/>
    </location>
</feature>
<dbReference type="NCBIfam" id="TIGR04056">
    <property type="entry name" value="OMP_RagA_SusC"/>
    <property type="match status" value="1"/>
</dbReference>
<dbReference type="InterPro" id="IPR008969">
    <property type="entry name" value="CarboxyPept-like_regulatory"/>
</dbReference>
<dbReference type="GO" id="GO:0009279">
    <property type="term" value="C:cell outer membrane"/>
    <property type="evidence" value="ECO:0007669"/>
    <property type="project" value="UniProtKB-SubCell"/>
</dbReference>
<dbReference type="AlphaFoldDB" id="A0A9D1XPT4"/>
<dbReference type="FunFam" id="2.170.130.10:FF:000008">
    <property type="entry name" value="SusC/RagA family TonB-linked outer membrane protein"/>
    <property type="match status" value="1"/>
</dbReference>
<keyword evidence="1" id="KW-0813">Transport</keyword>
<reference evidence="3" key="1">
    <citation type="journal article" date="2021" name="PeerJ">
        <title>Extensive microbial diversity within the chicken gut microbiome revealed by metagenomics and culture.</title>
        <authorList>
            <person name="Gilroy R."/>
            <person name="Ravi A."/>
            <person name="Getino M."/>
            <person name="Pursley I."/>
            <person name="Horton D.L."/>
            <person name="Alikhan N.F."/>
            <person name="Baker D."/>
            <person name="Gharbi K."/>
            <person name="Hall N."/>
            <person name="Watson M."/>
            <person name="Adriaenssens E.M."/>
            <person name="Foster-Nyarko E."/>
            <person name="Jarju S."/>
            <person name="Secka A."/>
            <person name="Antonio M."/>
            <person name="Oren A."/>
            <person name="Chaudhuri R.R."/>
            <person name="La Ragione R."/>
            <person name="Hildebrand F."/>
            <person name="Pallen M.J."/>
        </authorList>
    </citation>
    <scope>NUCLEOTIDE SEQUENCE</scope>
    <source>
        <strain evidence="3">ChiHecec2B26-12326</strain>
    </source>
</reference>
<evidence type="ECO:0000259" key="2">
    <source>
        <dbReference type="Pfam" id="PF07715"/>
    </source>
</evidence>
<dbReference type="SUPFAM" id="SSF56935">
    <property type="entry name" value="Porins"/>
    <property type="match status" value="1"/>
</dbReference>
<protein>
    <submittedName>
        <fullName evidence="3">SusC/RagA family TonB-linked outer membrane protein</fullName>
    </submittedName>
</protein>
<dbReference type="Pfam" id="PF07715">
    <property type="entry name" value="Plug"/>
    <property type="match status" value="1"/>
</dbReference>
<dbReference type="InterPro" id="IPR023996">
    <property type="entry name" value="TonB-dep_OMP_SusC/RagA"/>
</dbReference>
<feature type="domain" description="TonB-dependent receptor plug" evidence="2">
    <location>
        <begin position="140"/>
        <end position="247"/>
    </location>
</feature>
<accession>A0A9D1XPT4</accession>
<evidence type="ECO:0000256" key="1">
    <source>
        <dbReference type="PROSITE-ProRule" id="PRU01360"/>
    </source>
</evidence>
<dbReference type="NCBIfam" id="TIGR04057">
    <property type="entry name" value="SusC_RagA_signa"/>
    <property type="match status" value="1"/>
</dbReference>
<dbReference type="Proteomes" id="UP000823847">
    <property type="component" value="Unassembled WGS sequence"/>
</dbReference>
<dbReference type="Pfam" id="PF13715">
    <property type="entry name" value="CarbopepD_reg_2"/>
    <property type="match status" value="1"/>
</dbReference>
<dbReference type="Gene3D" id="2.60.40.1120">
    <property type="entry name" value="Carboxypeptidase-like, regulatory domain"/>
    <property type="match status" value="1"/>
</dbReference>
<keyword evidence="1" id="KW-0472">Membrane</keyword>
<gene>
    <name evidence="3" type="ORF">H9848_02450</name>
</gene>
<dbReference type="InterPro" id="IPR012910">
    <property type="entry name" value="Plug_dom"/>
</dbReference>
<organism evidence="3 4">
    <name type="scientific">Candidatus Parabacteroides intestinigallinarum</name>
    <dbReference type="NCBI Taxonomy" id="2838722"/>
    <lineage>
        <taxon>Bacteria</taxon>
        <taxon>Pseudomonadati</taxon>
        <taxon>Bacteroidota</taxon>
        <taxon>Bacteroidia</taxon>
        <taxon>Bacteroidales</taxon>
        <taxon>Tannerellaceae</taxon>
        <taxon>Parabacteroides</taxon>
    </lineage>
</organism>
<keyword evidence="1" id="KW-1134">Transmembrane beta strand</keyword>
<evidence type="ECO:0000313" key="3">
    <source>
        <dbReference type="EMBL" id="HIX85456.1"/>
    </source>
</evidence>
<sequence length="566" mass="61903">MSYVTKRASTERGCARKRMLLICMACLPLIGVQEMRASMDLYEVSQQEGKVTGVVLFEEDQTPVIGATILVKGTTVGTITDMEGRFILTDVPASGQILQISYVGTKTEEVPIKPHIKVLLKSDTQQIDEVMVVAYGTTKKSTFTGSASSIKKEKLEIRPVTSVTNALSGATSGVQVLSTNGQPGSEPDIRIRGIGSYSSSNSPLIILDGMPYDNAISSINPTDIESITVLKDAASAALYGSRAANGVIMITTKKGTKDKMTVNVKFNQGITARQSADYRKVGVNDYLTLYWENLRNQYMRDGKEMTEAGQLAARNLFDNLTYNPFNVPKDQVLDANGNVNPNAQMMWADDTDWEDAVERLGSRTDASVAISGGSQKSDYYASIGYTNENGYIIGSNYKRYTARANVNSQITKWLKVGANVSANMSSSEGNQNESSGNNSNPFRFTRYVGPIYPIHLHDPNTGEYILDENGNKIYDFGTGYNINGVEIPMRDYVTGNNPARELQDRQDENKRNTINAKVFAEISFLKDFKFTFNGGVGANSYLASSADIVYEEKGNTGTATKSNSFT</sequence>
<proteinExistence type="inferred from homology"/>
<reference evidence="3" key="2">
    <citation type="submission" date="2021-04" db="EMBL/GenBank/DDBJ databases">
        <authorList>
            <person name="Gilroy R."/>
        </authorList>
    </citation>
    <scope>NUCLEOTIDE SEQUENCE</scope>
    <source>
        <strain evidence="3">ChiHecec2B26-12326</strain>
    </source>
</reference>
<dbReference type="InterPro" id="IPR039426">
    <property type="entry name" value="TonB-dep_rcpt-like"/>
</dbReference>
<name>A0A9D1XPT4_9BACT</name>
<comment type="similarity">
    <text evidence="1">Belongs to the TonB-dependent receptor family.</text>
</comment>
<comment type="caution">
    <text evidence="3">The sequence shown here is derived from an EMBL/GenBank/DDBJ whole genome shotgun (WGS) entry which is preliminary data.</text>
</comment>
<dbReference type="Gene3D" id="2.170.130.10">
    <property type="entry name" value="TonB-dependent receptor, plug domain"/>
    <property type="match status" value="1"/>
</dbReference>
<dbReference type="InterPro" id="IPR023997">
    <property type="entry name" value="TonB-dep_OMP_SusC/RagA_CS"/>
</dbReference>
<dbReference type="EMBL" id="DXEN01000013">
    <property type="protein sequence ID" value="HIX85456.1"/>
    <property type="molecule type" value="Genomic_DNA"/>
</dbReference>
<comment type="subcellular location">
    <subcellularLocation>
        <location evidence="1">Cell outer membrane</location>
        <topology evidence="1">Multi-pass membrane protein</topology>
    </subcellularLocation>
</comment>
<dbReference type="InterPro" id="IPR037066">
    <property type="entry name" value="Plug_dom_sf"/>
</dbReference>
<keyword evidence="1" id="KW-0812">Transmembrane</keyword>
<dbReference type="SUPFAM" id="SSF49464">
    <property type="entry name" value="Carboxypeptidase regulatory domain-like"/>
    <property type="match status" value="1"/>
</dbReference>
<evidence type="ECO:0000313" key="4">
    <source>
        <dbReference type="Proteomes" id="UP000823847"/>
    </source>
</evidence>